<protein>
    <recommendedName>
        <fullName evidence="3">Urease accessory protein UreF</fullName>
    </recommendedName>
</protein>
<dbReference type="Gene3D" id="1.10.4190.10">
    <property type="entry name" value="Urease accessory protein UreF"/>
    <property type="match status" value="1"/>
</dbReference>
<dbReference type="PANTHER" id="PTHR33620:SF1">
    <property type="entry name" value="UREASE ACCESSORY PROTEIN F"/>
    <property type="match status" value="1"/>
</dbReference>
<comment type="subunit">
    <text evidence="3">UreD, UreF and UreG form a complex that acts as a GTP-hydrolysis-dependent molecular chaperone, activating the urease apoprotein by helping to assemble the nickel containing metallocenter of UreC. The UreE protein probably delivers the nickel.</text>
</comment>
<comment type="caution">
    <text evidence="4">The sequence shown here is derived from an EMBL/GenBank/DDBJ whole genome shotgun (WGS) entry which is preliminary data.</text>
</comment>
<reference evidence="5" key="1">
    <citation type="submission" date="2017-03" db="EMBL/GenBank/DDBJ databases">
        <authorList>
            <person name="Safronova V.I."/>
            <person name="Sazanova A.L."/>
            <person name="Chirak E.R."/>
        </authorList>
    </citation>
    <scope>NUCLEOTIDE SEQUENCE [LARGE SCALE GENOMIC DNA]</scope>
    <source>
        <strain evidence="5">Ach-343</strain>
    </source>
</reference>
<accession>A0A2W7C3X5</accession>
<keyword evidence="5" id="KW-1185">Reference proteome</keyword>
<evidence type="ECO:0000256" key="3">
    <source>
        <dbReference type="HAMAP-Rule" id="MF_01385"/>
    </source>
</evidence>
<gene>
    <name evidence="3" type="primary">ureF</name>
    <name evidence="4" type="ORF">B5V02_16225</name>
</gene>
<keyword evidence="3" id="KW-0963">Cytoplasm</keyword>
<dbReference type="HAMAP" id="MF_01385">
    <property type="entry name" value="UreF"/>
    <property type="match status" value="1"/>
</dbReference>
<dbReference type="AlphaFoldDB" id="A0A2W7C3X5"/>
<dbReference type="GO" id="GO:0016151">
    <property type="term" value="F:nickel cation binding"/>
    <property type="evidence" value="ECO:0007669"/>
    <property type="project" value="UniProtKB-UniRule"/>
</dbReference>
<evidence type="ECO:0000256" key="2">
    <source>
        <dbReference type="ARBA" id="ARBA00023186"/>
    </source>
</evidence>
<evidence type="ECO:0000313" key="5">
    <source>
        <dbReference type="Proteomes" id="UP000248616"/>
    </source>
</evidence>
<dbReference type="Proteomes" id="UP000248616">
    <property type="component" value="Unassembled WGS sequence"/>
</dbReference>
<proteinExistence type="inferred from homology"/>
<keyword evidence="2 3" id="KW-0143">Chaperone</keyword>
<dbReference type="PIRSF" id="PIRSF009467">
    <property type="entry name" value="Ureas_acces_UreF"/>
    <property type="match status" value="1"/>
</dbReference>
<dbReference type="OrthoDB" id="9798772at2"/>
<comment type="similarity">
    <text evidence="3">Belongs to the UreF family.</text>
</comment>
<organism evidence="4 5">
    <name type="scientific">Mesorhizobium kowhaii</name>
    <dbReference type="NCBI Taxonomy" id="1300272"/>
    <lineage>
        <taxon>Bacteria</taxon>
        <taxon>Pseudomonadati</taxon>
        <taxon>Pseudomonadota</taxon>
        <taxon>Alphaproteobacteria</taxon>
        <taxon>Hyphomicrobiales</taxon>
        <taxon>Phyllobacteriaceae</taxon>
        <taxon>Mesorhizobium</taxon>
    </lineage>
</organism>
<dbReference type="Pfam" id="PF01730">
    <property type="entry name" value="UreF"/>
    <property type="match status" value="1"/>
</dbReference>
<name>A0A2W7C3X5_9HYPH</name>
<keyword evidence="1 3" id="KW-0996">Nickel insertion</keyword>
<dbReference type="PANTHER" id="PTHR33620">
    <property type="entry name" value="UREASE ACCESSORY PROTEIN F"/>
    <property type="match status" value="1"/>
</dbReference>
<comment type="function">
    <text evidence="3">Required for maturation of urease via the functional incorporation of the urease nickel metallocenter.</text>
</comment>
<sequence length="240" mass="25452">MASRIPIRTVTLATTTIMTDQPSNIALLRLMAWLSPAFPVGGFSYSHGIERAVHDGLIADAKNLADWLETLVEMGSGWNDAVLFAESWRRARNGGDLDDIVALAEALAGSRERHTETMLQGAAFLKAAAAWPNPVLERLPAECAYCVAVGAVAGGNGIALQDALSAFLQAFFSNFVQAAIRLGVVGQSGATALLAGFEPLALSTADRAVRSTLDDLGGCALVSDVMAMKHETQYSRLFRS</sequence>
<comment type="subcellular location">
    <subcellularLocation>
        <location evidence="3">Cytoplasm</location>
    </subcellularLocation>
</comment>
<evidence type="ECO:0000313" key="4">
    <source>
        <dbReference type="EMBL" id="PZV37812.1"/>
    </source>
</evidence>
<dbReference type="GO" id="GO:0005737">
    <property type="term" value="C:cytoplasm"/>
    <property type="evidence" value="ECO:0007669"/>
    <property type="project" value="UniProtKB-SubCell"/>
</dbReference>
<dbReference type="EMBL" id="MZXV01000032">
    <property type="protein sequence ID" value="PZV37812.1"/>
    <property type="molecule type" value="Genomic_DNA"/>
</dbReference>
<dbReference type="InterPro" id="IPR038277">
    <property type="entry name" value="UreF_sf"/>
</dbReference>
<dbReference type="InterPro" id="IPR002639">
    <property type="entry name" value="UreF"/>
</dbReference>
<evidence type="ECO:0000256" key="1">
    <source>
        <dbReference type="ARBA" id="ARBA00022988"/>
    </source>
</evidence>